<comment type="caution">
    <text evidence="2">The sequence shown here is derived from an EMBL/GenBank/DDBJ whole genome shotgun (WGS) entry which is preliminary data.</text>
</comment>
<accession>A0AB74DE87</accession>
<protein>
    <submittedName>
        <fullName evidence="2">Uncharacterized protein</fullName>
    </submittedName>
</protein>
<keyword evidence="1" id="KW-0732">Signal</keyword>
<dbReference type="AlphaFoldDB" id="A0AB74DE87"/>
<feature type="signal peptide" evidence="1">
    <location>
        <begin position="1"/>
        <end position="21"/>
    </location>
</feature>
<feature type="chain" id="PRO_5044497411" evidence="1">
    <location>
        <begin position="22"/>
        <end position="68"/>
    </location>
</feature>
<evidence type="ECO:0000313" key="2">
    <source>
        <dbReference type="EMBL" id="RQP83965.1"/>
    </source>
</evidence>
<reference evidence="2 3" key="1">
    <citation type="submission" date="2018-08" db="EMBL/GenBank/DDBJ databases">
        <title>Comparative analysis of Burkholderia isolates from Puerto Rico.</title>
        <authorList>
            <person name="Hall C."/>
            <person name="Sahl J."/>
            <person name="Wagner D."/>
        </authorList>
    </citation>
    <scope>NUCLEOTIDE SEQUENCE [LARGE SCALE GENOMIC DNA]</scope>
    <source>
        <strain evidence="2 3">Bp8964</strain>
    </source>
</reference>
<dbReference type="EMBL" id="QTNY01000001">
    <property type="protein sequence ID" value="RQP83965.1"/>
    <property type="molecule type" value="Genomic_DNA"/>
</dbReference>
<organism evidence="2 3">
    <name type="scientific">Burkholderia ubonensis</name>
    <dbReference type="NCBI Taxonomy" id="101571"/>
    <lineage>
        <taxon>Bacteria</taxon>
        <taxon>Pseudomonadati</taxon>
        <taxon>Pseudomonadota</taxon>
        <taxon>Betaproteobacteria</taxon>
        <taxon>Burkholderiales</taxon>
        <taxon>Burkholderiaceae</taxon>
        <taxon>Burkholderia</taxon>
        <taxon>Burkholderia cepacia complex</taxon>
    </lineage>
</organism>
<sequence length="68" mass="7458">MRSYARWAVVAACLSSTAAMADGWPERVLSHATHKPAEQLQLTTRDEVVAPDNGVRIVDEHPADATTW</sequence>
<proteinExistence type="predicted"/>
<evidence type="ECO:0000256" key="1">
    <source>
        <dbReference type="SAM" id="SignalP"/>
    </source>
</evidence>
<name>A0AB74DE87_9BURK</name>
<gene>
    <name evidence="2" type="ORF">DF015_00265</name>
</gene>
<evidence type="ECO:0000313" key="3">
    <source>
        <dbReference type="Proteomes" id="UP000273734"/>
    </source>
</evidence>
<dbReference type="Proteomes" id="UP000273734">
    <property type="component" value="Unassembled WGS sequence"/>
</dbReference>
<dbReference type="RefSeq" id="WP_095411078.1">
    <property type="nucleotide sequence ID" value="NZ_NQMX01000015.1"/>
</dbReference>